<dbReference type="InterPro" id="IPR041698">
    <property type="entry name" value="Methyltransf_25"/>
</dbReference>
<evidence type="ECO:0000313" key="2">
    <source>
        <dbReference type="EMBL" id="KAG2194340.1"/>
    </source>
</evidence>
<keyword evidence="3" id="KW-1185">Reference proteome</keyword>
<dbReference type="Gene3D" id="3.40.50.150">
    <property type="entry name" value="Vaccinia Virus protein VP39"/>
    <property type="match status" value="1"/>
</dbReference>
<dbReference type="CDD" id="cd02440">
    <property type="entry name" value="AdoMet_MTases"/>
    <property type="match status" value="1"/>
</dbReference>
<gene>
    <name evidence="2" type="ORF">INT46_010545</name>
</gene>
<dbReference type="Proteomes" id="UP000650833">
    <property type="component" value="Unassembled WGS sequence"/>
</dbReference>
<evidence type="ECO:0000259" key="1">
    <source>
        <dbReference type="Pfam" id="PF13649"/>
    </source>
</evidence>
<protein>
    <recommendedName>
        <fullName evidence="1">Methyltransferase domain-containing protein</fullName>
    </recommendedName>
</protein>
<dbReference type="AlphaFoldDB" id="A0A8H7QMH2"/>
<dbReference type="EMBL" id="JAEPRC010000592">
    <property type="protein sequence ID" value="KAG2194340.1"/>
    <property type="molecule type" value="Genomic_DNA"/>
</dbReference>
<proteinExistence type="predicted"/>
<dbReference type="PANTHER" id="PTHR43591">
    <property type="entry name" value="METHYLTRANSFERASE"/>
    <property type="match status" value="1"/>
</dbReference>
<comment type="caution">
    <text evidence="2">The sequence shown here is derived from an EMBL/GenBank/DDBJ whole genome shotgun (WGS) entry which is preliminary data.</text>
</comment>
<dbReference type="InterPro" id="IPR029063">
    <property type="entry name" value="SAM-dependent_MTases_sf"/>
</dbReference>
<dbReference type="Pfam" id="PF13649">
    <property type="entry name" value="Methyltransf_25"/>
    <property type="match status" value="1"/>
</dbReference>
<name>A0A8H7QMH2_9FUNG</name>
<feature type="domain" description="Methyltransferase" evidence="1">
    <location>
        <begin position="74"/>
        <end position="166"/>
    </location>
</feature>
<dbReference type="SUPFAM" id="SSF53335">
    <property type="entry name" value="S-adenosyl-L-methionine-dependent methyltransferases"/>
    <property type="match status" value="1"/>
</dbReference>
<dbReference type="GO" id="GO:0008168">
    <property type="term" value="F:methyltransferase activity"/>
    <property type="evidence" value="ECO:0007669"/>
    <property type="project" value="TreeGrafter"/>
</dbReference>
<dbReference type="PANTHER" id="PTHR43591:SF24">
    <property type="entry name" value="2-METHOXY-6-POLYPRENYL-1,4-BENZOQUINOL METHYLASE, MITOCHONDRIAL"/>
    <property type="match status" value="1"/>
</dbReference>
<dbReference type="OrthoDB" id="2013972at2759"/>
<reference evidence="2" key="1">
    <citation type="submission" date="2020-12" db="EMBL/GenBank/DDBJ databases">
        <title>Metabolic potential, ecology and presence of endohyphal bacteria is reflected in genomic diversity of Mucoromycotina.</title>
        <authorList>
            <person name="Muszewska A."/>
            <person name="Okrasinska A."/>
            <person name="Steczkiewicz K."/>
            <person name="Drgas O."/>
            <person name="Orlowska M."/>
            <person name="Perlinska-Lenart U."/>
            <person name="Aleksandrzak-Piekarczyk T."/>
            <person name="Szatraj K."/>
            <person name="Zielenkiewicz U."/>
            <person name="Pilsyk S."/>
            <person name="Malc E."/>
            <person name="Mieczkowski P."/>
            <person name="Kruszewska J.S."/>
            <person name="Biernat P."/>
            <person name="Pawlowska J."/>
        </authorList>
    </citation>
    <scope>NUCLEOTIDE SEQUENCE</scope>
    <source>
        <strain evidence="2">CBS 226.32</strain>
    </source>
</reference>
<organism evidence="2 3">
    <name type="scientific">Mucor plumbeus</name>
    <dbReference type="NCBI Taxonomy" id="97098"/>
    <lineage>
        <taxon>Eukaryota</taxon>
        <taxon>Fungi</taxon>
        <taxon>Fungi incertae sedis</taxon>
        <taxon>Mucoromycota</taxon>
        <taxon>Mucoromycotina</taxon>
        <taxon>Mucoromycetes</taxon>
        <taxon>Mucorales</taxon>
        <taxon>Mucorineae</taxon>
        <taxon>Mucoraceae</taxon>
        <taxon>Mucor</taxon>
    </lineage>
</organism>
<accession>A0A8H7QMH2</accession>
<sequence>MLSSNNQIIHSNHEVAFEWKNGRRLSVQEDVAYILPSDQKEVDRLELNHKLWKNVLGGLFKSPLHEKLSKGIRVLDIGCGPGWWTLDMAHLYPNSEFVGIDMADVFIIEDIPSNVKFQILNAGTGLNYFEDESFDFVFQRFLVMGFPTDQYIRSVEEMKRILKPGGAIEILELVNEYKNAGPAFKNINLWINDALVARNMDSFVADKISTFLANADYQDIKDINYDVPIGAWGDYPGKLFLAIQRLALPAVKVMVTELTSITSEVYDANMEEAFKEVDVFNISTRFRLIYATK</sequence>
<evidence type="ECO:0000313" key="3">
    <source>
        <dbReference type="Proteomes" id="UP000650833"/>
    </source>
</evidence>